<dbReference type="OrthoDB" id="3231995at2759"/>
<proteinExistence type="predicted"/>
<organism evidence="2 3">
    <name type="scientific">Ceratobasidium theobromae</name>
    <dbReference type="NCBI Taxonomy" id="1582974"/>
    <lineage>
        <taxon>Eukaryota</taxon>
        <taxon>Fungi</taxon>
        <taxon>Dikarya</taxon>
        <taxon>Basidiomycota</taxon>
        <taxon>Agaricomycotina</taxon>
        <taxon>Agaricomycetes</taxon>
        <taxon>Cantharellales</taxon>
        <taxon>Ceratobasidiaceae</taxon>
        <taxon>Ceratobasidium</taxon>
    </lineage>
</organism>
<accession>A0A5N5QA90</accession>
<keyword evidence="3" id="KW-1185">Reference proteome</keyword>
<evidence type="ECO:0000313" key="2">
    <source>
        <dbReference type="EMBL" id="KAB5588655.1"/>
    </source>
</evidence>
<evidence type="ECO:0000256" key="1">
    <source>
        <dbReference type="SAM" id="MobiDB-lite"/>
    </source>
</evidence>
<protein>
    <submittedName>
        <fullName evidence="2">Uncharacterized protein</fullName>
    </submittedName>
</protein>
<feature type="compositionally biased region" description="Basic and acidic residues" evidence="1">
    <location>
        <begin position="292"/>
        <end position="301"/>
    </location>
</feature>
<feature type="region of interest" description="Disordered" evidence="1">
    <location>
        <begin position="250"/>
        <end position="363"/>
    </location>
</feature>
<sequence>MSENYFTTSNTQIRSPTVPAKSLAGVAEDFRVIQPPSRPSVIPSPELSPSELTDQVAALRAELRDGRILQAKQRSQIDLQSAHIAALTCNYREVKRERQELRTKLNHERGVVVAVEKRLGVAVKNHGEAQDKCARTMVECEKLRILNEQLALQNEELGVSRHEAATDFDLRIKEIQNTFKDKLEENEQRLVQERLGETQALRKDLDARDAKIKKLEHDLNRQCEINAMFTIDYDRETNFIKRLSMPLSVPMTSVSGRSSLAVPSHSYQPGSRRPLTDIESNQDLTSRKRLRTTSEHDEKSGHALSKASRLSPLGKVSRKETPVGPNRDGIERRPGPSHHKNSVNKVQQLPTPDSSFRMSGRRF</sequence>
<comment type="caution">
    <text evidence="2">The sequence shown here is derived from an EMBL/GenBank/DDBJ whole genome shotgun (WGS) entry which is preliminary data.</text>
</comment>
<feature type="compositionally biased region" description="Polar residues" evidence="1">
    <location>
        <begin position="343"/>
        <end position="357"/>
    </location>
</feature>
<reference evidence="2 3" key="1">
    <citation type="journal article" date="2019" name="Fungal Biol. Biotechnol.">
        <title>Draft genome sequence of fastidious pathogen Ceratobasidium theobromae, which causes vascular-streak dieback in Theobroma cacao.</title>
        <authorList>
            <person name="Ali S.S."/>
            <person name="Asman A."/>
            <person name="Shao J."/>
            <person name="Firmansyah A.P."/>
            <person name="Susilo A.W."/>
            <person name="Rosmana A."/>
            <person name="McMahon P."/>
            <person name="Junaid M."/>
            <person name="Guest D."/>
            <person name="Kheng T.Y."/>
            <person name="Meinhardt L.W."/>
            <person name="Bailey B.A."/>
        </authorList>
    </citation>
    <scope>NUCLEOTIDE SEQUENCE [LARGE SCALE GENOMIC DNA]</scope>
    <source>
        <strain evidence="2 3">CT2</strain>
    </source>
</reference>
<evidence type="ECO:0000313" key="3">
    <source>
        <dbReference type="Proteomes" id="UP000383932"/>
    </source>
</evidence>
<dbReference type="AlphaFoldDB" id="A0A5N5QA90"/>
<dbReference type="EMBL" id="SSOP01000397">
    <property type="protein sequence ID" value="KAB5588655.1"/>
    <property type="molecule type" value="Genomic_DNA"/>
</dbReference>
<gene>
    <name evidence="2" type="ORF">CTheo_7904</name>
</gene>
<name>A0A5N5QA90_9AGAM</name>
<dbReference type="Proteomes" id="UP000383932">
    <property type="component" value="Unassembled WGS sequence"/>
</dbReference>